<protein>
    <recommendedName>
        <fullName evidence="7">Aflatoxin regulatory protein domain-containing protein</fullName>
    </recommendedName>
</protein>
<feature type="compositionally biased region" description="Low complexity" evidence="6">
    <location>
        <begin position="231"/>
        <end position="253"/>
    </location>
</feature>
<feature type="compositionally biased region" description="Polar residues" evidence="6">
    <location>
        <begin position="130"/>
        <end position="141"/>
    </location>
</feature>
<gene>
    <name evidence="8" type="ORF">K444DRAFT_692885</name>
</gene>
<proteinExistence type="predicted"/>
<keyword evidence="3" id="KW-0238">DNA-binding</keyword>
<evidence type="ECO:0000313" key="9">
    <source>
        <dbReference type="Proteomes" id="UP000235371"/>
    </source>
</evidence>
<dbReference type="GO" id="GO:0046872">
    <property type="term" value="F:metal ion binding"/>
    <property type="evidence" value="ECO:0007669"/>
    <property type="project" value="UniProtKB-KW"/>
</dbReference>
<dbReference type="RefSeq" id="XP_024734160.1">
    <property type="nucleotide sequence ID" value="XM_024887830.1"/>
</dbReference>
<dbReference type="Pfam" id="PF08493">
    <property type="entry name" value="AflR"/>
    <property type="match status" value="1"/>
</dbReference>
<dbReference type="GO" id="GO:0006355">
    <property type="term" value="P:regulation of DNA-templated transcription"/>
    <property type="evidence" value="ECO:0007669"/>
    <property type="project" value="InterPro"/>
</dbReference>
<keyword evidence="9" id="KW-1185">Reference proteome</keyword>
<dbReference type="InParanoid" id="A0A2J6T2L6"/>
<keyword evidence="1" id="KW-0479">Metal-binding</keyword>
<reference evidence="8 9" key="1">
    <citation type="submission" date="2016-04" db="EMBL/GenBank/DDBJ databases">
        <title>A degradative enzymes factory behind the ericoid mycorrhizal symbiosis.</title>
        <authorList>
            <consortium name="DOE Joint Genome Institute"/>
            <person name="Martino E."/>
            <person name="Morin E."/>
            <person name="Grelet G."/>
            <person name="Kuo A."/>
            <person name="Kohler A."/>
            <person name="Daghino S."/>
            <person name="Barry K."/>
            <person name="Choi C."/>
            <person name="Cichocki N."/>
            <person name="Clum A."/>
            <person name="Copeland A."/>
            <person name="Hainaut M."/>
            <person name="Haridas S."/>
            <person name="Labutti K."/>
            <person name="Lindquist E."/>
            <person name="Lipzen A."/>
            <person name="Khouja H.-R."/>
            <person name="Murat C."/>
            <person name="Ohm R."/>
            <person name="Olson A."/>
            <person name="Spatafora J."/>
            <person name="Veneault-Fourrey C."/>
            <person name="Henrissat B."/>
            <person name="Grigoriev I."/>
            <person name="Martin F."/>
            <person name="Perotto S."/>
        </authorList>
    </citation>
    <scope>NUCLEOTIDE SEQUENCE [LARGE SCALE GENOMIC DNA]</scope>
    <source>
        <strain evidence="8 9">E</strain>
    </source>
</reference>
<dbReference type="GO" id="GO:0003677">
    <property type="term" value="F:DNA binding"/>
    <property type="evidence" value="ECO:0007669"/>
    <property type="project" value="UniProtKB-KW"/>
</dbReference>
<dbReference type="GO" id="GO:0005634">
    <property type="term" value="C:nucleus"/>
    <property type="evidence" value="ECO:0007669"/>
    <property type="project" value="InterPro"/>
</dbReference>
<dbReference type="InterPro" id="IPR013700">
    <property type="entry name" value="AflR"/>
</dbReference>
<feature type="region of interest" description="Disordered" evidence="6">
    <location>
        <begin position="231"/>
        <end position="268"/>
    </location>
</feature>
<dbReference type="GeneID" id="36595906"/>
<dbReference type="Proteomes" id="UP000235371">
    <property type="component" value="Unassembled WGS sequence"/>
</dbReference>
<evidence type="ECO:0000256" key="6">
    <source>
        <dbReference type="SAM" id="MobiDB-lite"/>
    </source>
</evidence>
<feature type="domain" description="Aflatoxin regulatory protein" evidence="7">
    <location>
        <begin position="144"/>
        <end position="237"/>
    </location>
</feature>
<sequence>MGLEQSPSVKKPAQPQLSSSDPQTDILPLPSGLNSTASIQSCDNRTTMGAMKSQTAKEAALLKTSDLAIDVLSVPSHINNTSSIYEQNQLDSNFITPLPLDEWAQFDIWGPSLEFPSFSSDSRLPDSASEPANNLSASFDSPESHSCPRGSYELFRDLICPSPLLHAPEANVDTVLARLDEVLHFNSDAINRLRLLLKCPCAKSGHRIMVHASIISRILIWYQQAAGCTGSSSSESRPSAVAVSSPSGSASSSLPPPSWVTADHENDTVSPPTLVQSTGFAVAQVPVSMGTFNIEDENMQDAFRNQLVLSELRKAANVIDLFTSQHSGECSANGVAGLYSHLGIWLRSEHSKTVRMLRARLSALNRNMGIDEGEGEGALGLAV</sequence>
<evidence type="ECO:0000259" key="7">
    <source>
        <dbReference type="Pfam" id="PF08493"/>
    </source>
</evidence>
<evidence type="ECO:0000256" key="2">
    <source>
        <dbReference type="ARBA" id="ARBA00023015"/>
    </source>
</evidence>
<feature type="region of interest" description="Disordered" evidence="6">
    <location>
        <begin position="1"/>
        <end position="34"/>
    </location>
</feature>
<dbReference type="AlphaFoldDB" id="A0A2J6T2L6"/>
<evidence type="ECO:0000313" key="8">
    <source>
        <dbReference type="EMBL" id="PMD57256.1"/>
    </source>
</evidence>
<accession>A0A2J6T2L6</accession>
<keyword evidence="4" id="KW-0804">Transcription</keyword>
<evidence type="ECO:0000256" key="5">
    <source>
        <dbReference type="ARBA" id="ARBA00023242"/>
    </source>
</evidence>
<evidence type="ECO:0000256" key="3">
    <source>
        <dbReference type="ARBA" id="ARBA00023125"/>
    </source>
</evidence>
<evidence type="ECO:0000256" key="4">
    <source>
        <dbReference type="ARBA" id="ARBA00023163"/>
    </source>
</evidence>
<name>A0A2J6T2L6_9HELO</name>
<feature type="region of interest" description="Disordered" evidence="6">
    <location>
        <begin position="120"/>
        <end position="145"/>
    </location>
</feature>
<evidence type="ECO:0000256" key="1">
    <source>
        <dbReference type="ARBA" id="ARBA00022723"/>
    </source>
</evidence>
<keyword evidence="5" id="KW-0539">Nucleus</keyword>
<dbReference type="EMBL" id="KZ613847">
    <property type="protein sequence ID" value="PMD57256.1"/>
    <property type="molecule type" value="Genomic_DNA"/>
</dbReference>
<keyword evidence="2" id="KW-0805">Transcription regulation</keyword>
<dbReference type="GO" id="GO:0045122">
    <property type="term" value="P:aflatoxin biosynthetic process"/>
    <property type="evidence" value="ECO:0007669"/>
    <property type="project" value="InterPro"/>
</dbReference>
<organism evidence="8 9">
    <name type="scientific">Hyaloscypha bicolor E</name>
    <dbReference type="NCBI Taxonomy" id="1095630"/>
    <lineage>
        <taxon>Eukaryota</taxon>
        <taxon>Fungi</taxon>
        <taxon>Dikarya</taxon>
        <taxon>Ascomycota</taxon>
        <taxon>Pezizomycotina</taxon>
        <taxon>Leotiomycetes</taxon>
        <taxon>Helotiales</taxon>
        <taxon>Hyaloscyphaceae</taxon>
        <taxon>Hyaloscypha</taxon>
        <taxon>Hyaloscypha bicolor</taxon>
    </lineage>
</organism>
<dbReference type="OrthoDB" id="2328572at2759"/>